<keyword evidence="5 6" id="KW-0472">Membrane</keyword>
<feature type="transmembrane region" description="Helical" evidence="6">
    <location>
        <begin position="334"/>
        <end position="353"/>
    </location>
</feature>
<feature type="transmembrane region" description="Helical" evidence="6">
    <location>
        <begin position="179"/>
        <end position="201"/>
    </location>
</feature>
<feature type="transmembrane region" description="Helical" evidence="6">
    <location>
        <begin position="264"/>
        <end position="281"/>
    </location>
</feature>
<proteinExistence type="predicted"/>
<evidence type="ECO:0000259" key="7">
    <source>
        <dbReference type="Pfam" id="PF03600"/>
    </source>
</evidence>
<evidence type="ECO:0000256" key="4">
    <source>
        <dbReference type="ARBA" id="ARBA00022989"/>
    </source>
</evidence>
<evidence type="ECO:0000256" key="2">
    <source>
        <dbReference type="ARBA" id="ARBA00022448"/>
    </source>
</evidence>
<feature type="domain" description="Citrate transporter-like" evidence="7">
    <location>
        <begin position="15"/>
        <end position="387"/>
    </location>
</feature>
<dbReference type="Proteomes" id="UP001418637">
    <property type="component" value="Unassembled WGS sequence"/>
</dbReference>
<feature type="transmembrane region" description="Helical" evidence="6">
    <location>
        <begin position="139"/>
        <end position="159"/>
    </location>
</feature>
<sequence>MVALVGLLTILAVFIAIFSKKVSPMVALIAVPIIAALILGVSPPVIAKYAVGGIREIAPTIGMFVFAIIFFGVMTDAGMMDPIIERILRTVGMKPARITMGATLLALLIHLDGSGAVTFLIAIPAMLPLFERLQMDKRILALVVSLAAGVNFLPWTGPVLRSASSISKVAGHEVTTIDIFTPLIAVQLVGIVFMFAVAYILGKKEERRLGLTDAGFEASIEASAKMRELSEAEQKIRRPKLFWVNIAITLIVLGTMISGYISPTIMFMVGCVVALVINYPNEKDQKGRVDAHAKAALMMASILFAAGVFTGIMGSTKMLAEMAAYAANHIPDHMAQHMPFAVGIVSMPLSLLFDPDSYYYGVMPVVAEVYKSFGGNPIEIAQASILGQMTTGFPVSPLTPATFLVVGLTGVSLADHQKYAIPYLFGATVIMTIAAALIGIFPF</sequence>
<feature type="transmembrane region" description="Helical" evidence="6">
    <location>
        <begin position="293"/>
        <end position="314"/>
    </location>
</feature>
<feature type="transmembrane region" description="Helical" evidence="6">
    <location>
        <begin position="104"/>
        <end position="127"/>
    </location>
</feature>
<keyword evidence="3 6" id="KW-0812">Transmembrane</keyword>
<dbReference type="Pfam" id="PF03600">
    <property type="entry name" value="CitMHS"/>
    <property type="match status" value="1"/>
</dbReference>
<name>A0ABV0BHV8_9HYPH</name>
<comment type="caution">
    <text evidence="8">The sequence shown here is derived from an EMBL/GenBank/DDBJ whole genome shotgun (WGS) entry which is preliminary data.</text>
</comment>
<dbReference type="PANTHER" id="PTHR30354:SF26">
    <property type="entry name" value="TRANSPORTER, PUTATIVE-RELATED"/>
    <property type="match status" value="1"/>
</dbReference>
<keyword evidence="4 6" id="KW-1133">Transmembrane helix</keyword>
<evidence type="ECO:0000256" key="1">
    <source>
        <dbReference type="ARBA" id="ARBA00004141"/>
    </source>
</evidence>
<dbReference type="RefSeq" id="WP_346336557.1">
    <property type="nucleotide sequence ID" value="NZ_JBBYXI010000002.1"/>
</dbReference>
<feature type="transmembrane region" description="Helical" evidence="6">
    <location>
        <begin position="420"/>
        <end position="441"/>
    </location>
</feature>
<evidence type="ECO:0000256" key="3">
    <source>
        <dbReference type="ARBA" id="ARBA00022692"/>
    </source>
</evidence>
<evidence type="ECO:0000313" key="8">
    <source>
        <dbReference type="EMBL" id="MEN3930552.1"/>
    </source>
</evidence>
<feature type="transmembrane region" description="Helical" evidence="6">
    <location>
        <begin position="395"/>
        <end position="414"/>
    </location>
</feature>
<dbReference type="InterPro" id="IPR003474">
    <property type="entry name" value="Glcn_transporter"/>
</dbReference>
<accession>A0ABV0BHV8</accession>
<comment type="subcellular location">
    <subcellularLocation>
        <location evidence="1">Membrane</location>
        <topology evidence="1">Multi-pass membrane protein</topology>
    </subcellularLocation>
</comment>
<dbReference type="InterPro" id="IPR014738">
    <property type="entry name" value="Citrate_transporter"/>
</dbReference>
<gene>
    <name evidence="8" type="ORF">WJT86_05675</name>
</gene>
<keyword evidence="9" id="KW-1185">Reference proteome</keyword>
<keyword evidence="2" id="KW-0813">Transport</keyword>
<evidence type="ECO:0000256" key="6">
    <source>
        <dbReference type="SAM" id="Phobius"/>
    </source>
</evidence>
<dbReference type="NCBIfam" id="TIGR00784">
    <property type="entry name" value="citMHS"/>
    <property type="match status" value="1"/>
</dbReference>
<dbReference type="EMBL" id="JBBYXI010000002">
    <property type="protein sequence ID" value="MEN3930552.1"/>
    <property type="molecule type" value="Genomic_DNA"/>
</dbReference>
<organism evidence="8 9">
    <name type="scientific">Hohaiivirga grylli</name>
    <dbReference type="NCBI Taxonomy" id="3133970"/>
    <lineage>
        <taxon>Bacteria</taxon>
        <taxon>Pseudomonadati</taxon>
        <taxon>Pseudomonadota</taxon>
        <taxon>Alphaproteobacteria</taxon>
        <taxon>Hyphomicrobiales</taxon>
        <taxon>Methylobacteriaceae</taxon>
        <taxon>Hohaiivirga</taxon>
    </lineage>
</organism>
<evidence type="ECO:0000313" key="9">
    <source>
        <dbReference type="Proteomes" id="UP001418637"/>
    </source>
</evidence>
<evidence type="ECO:0000256" key="5">
    <source>
        <dbReference type="ARBA" id="ARBA00023136"/>
    </source>
</evidence>
<dbReference type="InterPro" id="IPR004680">
    <property type="entry name" value="Cit_transptr-like_dom"/>
</dbReference>
<feature type="transmembrane region" description="Helical" evidence="6">
    <location>
        <begin position="241"/>
        <end position="258"/>
    </location>
</feature>
<feature type="transmembrane region" description="Helical" evidence="6">
    <location>
        <begin position="29"/>
        <end position="51"/>
    </location>
</feature>
<dbReference type="PANTHER" id="PTHR30354">
    <property type="entry name" value="GNT FAMILY GLUCONATE TRANSPORTER"/>
    <property type="match status" value="1"/>
</dbReference>
<protein>
    <submittedName>
        <fullName evidence="8">Citrate:proton symporter</fullName>
    </submittedName>
</protein>
<reference evidence="8 9" key="1">
    <citation type="submission" date="2024-04" db="EMBL/GenBank/DDBJ databases">
        <title>A novel species isolated from cricket.</title>
        <authorList>
            <person name="Wang H.-C."/>
        </authorList>
    </citation>
    <scope>NUCLEOTIDE SEQUENCE [LARGE SCALE GENOMIC DNA]</scope>
    <source>
        <strain evidence="8 9">WL0021</strain>
    </source>
</reference>